<dbReference type="eggNOG" id="ENOG502SJU9">
    <property type="taxonomic scope" value="Eukaryota"/>
</dbReference>
<dbReference type="InterPro" id="IPR011051">
    <property type="entry name" value="RmlC_Cupin_sf"/>
</dbReference>
<dbReference type="GeneID" id="19114825"/>
<dbReference type="HOGENOM" id="CLU_089363_1_0_1"/>
<accession>M2NC40</accession>
<dbReference type="InterPro" id="IPR014710">
    <property type="entry name" value="RmlC-like_jellyroll"/>
</dbReference>
<dbReference type="Gene3D" id="2.60.120.10">
    <property type="entry name" value="Jelly Rolls"/>
    <property type="match status" value="1"/>
</dbReference>
<dbReference type="InterPro" id="IPR013096">
    <property type="entry name" value="Cupin_2"/>
</dbReference>
<organism evidence="2 3">
    <name type="scientific">Baudoinia panamericana (strain UAMH 10762)</name>
    <name type="common">Angels' share fungus</name>
    <name type="synonym">Baudoinia compniacensis (strain UAMH 10762)</name>
    <dbReference type="NCBI Taxonomy" id="717646"/>
    <lineage>
        <taxon>Eukaryota</taxon>
        <taxon>Fungi</taxon>
        <taxon>Dikarya</taxon>
        <taxon>Ascomycota</taxon>
        <taxon>Pezizomycotina</taxon>
        <taxon>Dothideomycetes</taxon>
        <taxon>Dothideomycetidae</taxon>
        <taxon>Mycosphaerellales</taxon>
        <taxon>Teratosphaeriaceae</taxon>
        <taxon>Baudoinia</taxon>
    </lineage>
</organism>
<evidence type="ECO:0000313" key="2">
    <source>
        <dbReference type="EMBL" id="EMC96739.1"/>
    </source>
</evidence>
<sequence>MSSQSFHVRRSNVAKLDELSQYNGLRTTRWVQPPQGRSVLEIQTTHRPTALQKIPKDQNLLTPPYHWHWYQDEYFYVKQGRYIFTLEGKDSTVSSSDSQPVHIPARARHTFRVDDTHEGPCEIEFSTDVSPRSSPNDPEAYGPNEKFFRNLYQYLDDCWVQGKSPSPFQLLLLLDAAEVSLALPGPAWIAHPVSYAIGVLVGKWFGGYVLGYKTSYPEYYDKSLHSKKTR</sequence>
<gene>
    <name evidence="2" type="ORF">BAUCODRAFT_488132</name>
</gene>
<protein>
    <recommendedName>
        <fullName evidence="1">Cupin type-2 domain-containing protein</fullName>
    </recommendedName>
</protein>
<dbReference type="AlphaFoldDB" id="M2NC40"/>
<dbReference type="SUPFAM" id="SSF51182">
    <property type="entry name" value="RmlC-like cupins"/>
    <property type="match status" value="1"/>
</dbReference>
<reference evidence="2 3" key="1">
    <citation type="journal article" date="2012" name="PLoS Pathog.">
        <title>Diverse lifestyles and strategies of plant pathogenesis encoded in the genomes of eighteen Dothideomycetes fungi.</title>
        <authorList>
            <person name="Ohm R.A."/>
            <person name="Feau N."/>
            <person name="Henrissat B."/>
            <person name="Schoch C.L."/>
            <person name="Horwitz B.A."/>
            <person name="Barry K.W."/>
            <person name="Condon B.J."/>
            <person name="Copeland A.C."/>
            <person name="Dhillon B."/>
            <person name="Glaser F."/>
            <person name="Hesse C.N."/>
            <person name="Kosti I."/>
            <person name="LaButti K."/>
            <person name="Lindquist E.A."/>
            <person name="Lucas S."/>
            <person name="Salamov A.A."/>
            <person name="Bradshaw R.E."/>
            <person name="Ciuffetti L."/>
            <person name="Hamelin R.C."/>
            <person name="Kema G.H.J."/>
            <person name="Lawrence C."/>
            <person name="Scott J.A."/>
            <person name="Spatafora J.W."/>
            <person name="Turgeon B.G."/>
            <person name="de Wit P.J.G.M."/>
            <person name="Zhong S."/>
            <person name="Goodwin S.B."/>
            <person name="Grigoriev I.V."/>
        </authorList>
    </citation>
    <scope>NUCLEOTIDE SEQUENCE [LARGE SCALE GENOMIC DNA]</scope>
    <source>
        <strain evidence="2 3">UAMH 10762</strain>
    </source>
</reference>
<evidence type="ECO:0000313" key="3">
    <source>
        <dbReference type="Proteomes" id="UP000011761"/>
    </source>
</evidence>
<dbReference type="OMA" id="FKVWAEP"/>
<proteinExistence type="predicted"/>
<dbReference type="Proteomes" id="UP000011761">
    <property type="component" value="Unassembled WGS sequence"/>
</dbReference>
<dbReference type="KEGG" id="bcom:BAUCODRAFT_488132"/>
<name>M2NC40_BAUPA</name>
<feature type="domain" description="Cupin type-2" evidence="1">
    <location>
        <begin position="63"/>
        <end position="115"/>
    </location>
</feature>
<dbReference type="RefSeq" id="XP_007676661.1">
    <property type="nucleotide sequence ID" value="XM_007678471.1"/>
</dbReference>
<dbReference type="EMBL" id="KB445555">
    <property type="protein sequence ID" value="EMC96739.1"/>
    <property type="molecule type" value="Genomic_DNA"/>
</dbReference>
<dbReference type="OrthoDB" id="9976870at2759"/>
<evidence type="ECO:0000259" key="1">
    <source>
        <dbReference type="Pfam" id="PF07883"/>
    </source>
</evidence>
<dbReference type="Pfam" id="PF07883">
    <property type="entry name" value="Cupin_2"/>
    <property type="match status" value="1"/>
</dbReference>
<keyword evidence="3" id="KW-1185">Reference proteome</keyword>